<evidence type="ECO:0000313" key="3">
    <source>
        <dbReference type="Proteomes" id="UP001194746"/>
    </source>
</evidence>
<evidence type="ECO:0000256" key="1">
    <source>
        <dbReference type="SAM" id="MobiDB-lite"/>
    </source>
</evidence>
<feature type="compositionally biased region" description="Low complexity" evidence="1">
    <location>
        <begin position="161"/>
        <end position="173"/>
    </location>
</feature>
<dbReference type="InterPro" id="IPR024368">
    <property type="entry name" value="Ecl1/2/3"/>
</dbReference>
<evidence type="ECO:0008006" key="4">
    <source>
        <dbReference type="Google" id="ProtNLM"/>
    </source>
</evidence>
<feature type="compositionally biased region" description="Low complexity" evidence="1">
    <location>
        <begin position="180"/>
        <end position="197"/>
    </location>
</feature>
<dbReference type="Pfam" id="PF12855">
    <property type="entry name" value="Ecl1"/>
    <property type="match status" value="2"/>
</dbReference>
<accession>A0AAD4GNC1</accession>
<protein>
    <recommendedName>
        <fullName evidence="4">Life-span regulatory factor-domain-containing protein</fullName>
    </recommendedName>
</protein>
<feature type="region of interest" description="Disordered" evidence="1">
    <location>
        <begin position="97"/>
        <end position="120"/>
    </location>
</feature>
<gene>
    <name evidence="2" type="ORF">FE257_003868</name>
</gene>
<dbReference type="EMBL" id="VCAU01000177">
    <property type="protein sequence ID" value="KAF9883211.1"/>
    <property type="molecule type" value="Genomic_DNA"/>
</dbReference>
<sequence length="283" mass="30589">MTQNTFSHHRRSASGPTIPKVRPARPALYRKGTSFVNHPISKLGAGHVRLVHPDDDCQPEMAASFLNFCAMCERQITVPDNALLYCSESCRPPIQSTPVIRIPSETGESKTDQDPSEWKPVIQMTPGEASAMASSDAWKYLSQFHDGQVPLPVRRSRSNHHSSASLSTLVSTTGPSPSLSHTPSSVASSFSSTSSESVGPMHDSAHRPLPPRHNPNFSSSANGTKGLELVMPHMKVHAEEGSPLDTTRGSIFPANSSLWDDSINEKTPTTSTAGVLSAKKRLF</sequence>
<reference evidence="2" key="1">
    <citation type="journal article" date="2019" name="Beilstein J. Org. Chem.">
        <title>Nanangenines: drimane sesquiterpenoids as the dominant metabolite cohort of a novel Australian fungus, Aspergillus nanangensis.</title>
        <authorList>
            <person name="Lacey H.J."/>
            <person name="Gilchrist C.L.M."/>
            <person name="Crombie A."/>
            <person name="Kalaitzis J.A."/>
            <person name="Vuong D."/>
            <person name="Rutledge P.J."/>
            <person name="Turner P."/>
            <person name="Pitt J.I."/>
            <person name="Lacey E."/>
            <person name="Chooi Y.H."/>
            <person name="Piggott A.M."/>
        </authorList>
    </citation>
    <scope>NUCLEOTIDE SEQUENCE</scope>
    <source>
        <strain evidence="2">MST-FP2251</strain>
    </source>
</reference>
<feature type="compositionally biased region" description="Basic and acidic residues" evidence="1">
    <location>
        <begin position="107"/>
        <end position="117"/>
    </location>
</feature>
<evidence type="ECO:0000313" key="2">
    <source>
        <dbReference type="EMBL" id="KAF9883211.1"/>
    </source>
</evidence>
<feature type="region of interest" description="Disordered" evidence="1">
    <location>
        <begin position="1"/>
        <end position="24"/>
    </location>
</feature>
<comment type="caution">
    <text evidence="2">The sequence shown here is derived from an EMBL/GenBank/DDBJ whole genome shotgun (WGS) entry which is preliminary data.</text>
</comment>
<organism evidence="2 3">
    <name type="scientific">Aspergillus nanangensis</name>
    <dbReference type="NCBI Taxonomy" id="2582783"/>
    <lineage>
        <taxon>Eukaryota</taxon>
        <taxon>Fungi</taxon>
        <taxon>Dikarya</taxon>
        <taxon>Ascomycota</taxon>
        <taxon>Pezizomycotina</taxon>
        <taxon>Eurotiomycetes</taxon>
        <taxon>Eurotiomycetidae</taxon>
        <taxon>Eurotiales</taxon>
        <taxon>Aspergillaceae</taxon>
        <taxon>Aspergillus</taxon>
        <taxon>Aspergillus subgen. Circumdati</taxon>
    </lineage>
</organism>
<name>A0AAD4GNC1_ASPNN</name>
<dbReference type="Proteomes" id="UP001194746">
    <property type="component" value="Unassembled WGS sequence"/>
</dbReference>
<feature type="region of interest" description="Disordered" evidence="1">
    <location>
        <begin position="151"/>
        <end position="224"/>
    </location>
</feature>
<reference evidence="2" key="2">
    <citation type="submission" date="2020-02" db="EMBL/GenBank/DDBJ databases">
        <authorList>
            <person name="Gilchrist C.L.M."/>
            <person name="Chooi Y.-H."/>
        </authorList>
    </citation>
    <scope>NUCLEOTIDE SEQUENCE</scope>
    <source>
        <strain evidence="2">MST-FP2251</strain>
    </source>
</reference>
<proteinExistence type="predicted"/>
<keyword evidence="3" id="KW-1185">Reference proteome</keyword>
<dbReference type="AlphaFoldDB" id="A0AAD4GNC1"/>